<dbReference type="InterPro" id="IPR000627">
    <property type="entry name" value="Intradiol_dOase_C"/>
</dbReference>
<keyword evidence="7" id="KW-1185">Reference proteome</keyword>
<dbReference type="SUPFAM" id="SSF49482">
    <property type="entry name" value="Aromatic compound dioxygenase"/>
    <property type="match status" value="1"/>
</dbReference>
<dbReference type="PANTHER" id="PTHR33711:SF10">
    <property type="entry name" value="INTRADIOL RING-CLEAVAGE DIOXYGENASES DOMAIN-CONTAINING PROTEIN"/>
    <property type="match status" value="1"/>
</dbReference>
<dbReference type="GO" id="GO:0018578">
    <property type="term" value="F:protocatechuate 3,4-dioxygenase activity"/>
    <property type="evidence" value="ECO:0007669"/>
    <property type="project" value="UniProtKB-EC"/>
</dbReference>
<keyword evidence="2 6" id="KW-0223">Dioxygenase</keyword>
<dbReference type="PROSITE" id="PS00083">
    <property type="entry name" value="INTRADIOL_DIOXYGENAS"/>
    <property type="match status" value="1"/>
</dbReference>
<dbReference type="InterPro" id="IPR015889">
    <property type="entry name" value="Intradiol_dOase_core"/>
</dbReference>
<dbReference type="PANTHER" id="PTHR33711">
    <property type="entry name" value="DIOXYGENASE, PUTATIVE (AFU_ORTHOLOGUE AFUA_2G02910)-RELATED"/>
    <property type="match status" value="1"/>
</dbReference>
<evidence type="ECO:0000256" key="2">
    <source>
        <dbReference type="ARBA" id="ARBA00022964"/>
    </source>
</evidence>
<proteinExistence type="inferred from homology"/>
<dbReference type="Pfam" id="PF12391">
    <property type="entry name" value="PCDO_beta_N"/>
    <property type="match status" value="1"/>
</dbReference>
<comment type="similarity">
    <text evidence="1">Belongs to the intradiol ring-cleavage dioxygenase family.</text>
</comment>
<dbReference type="InterPro" id="IPR012785">
    <property type="entry name" value="Protocat_dOase_b"/>
</dbReference>
<name>A0A5Q3QDV8_9PSEU</name>
<organism evidence="6 7">
    <name type="scientific">Allosaccharopolyspora coralli</name>
    <dbReference type="NCBI Taxonomy" id="2665642"/>
    <lineage>
        <taxon>Bacteria</taxon>
        <taxon>Bacillati</taxon>
        <taxon>Actinomycetota</taxon>
        <taxon>Actinomycetes</taxon>
        <taxon>Pseudonocardiales</taxon>
        <taxon>Pseudonocardiaceae</taxon>
        <taxon>Allosaccharopolyspora</taxon>
    </lineage>
</organism>
<dbReference type="KEGG" id="sace:GIY23_19495"/>
<dbReference type="InterPro" id="IPR024756">
    <property type="entry name" value="PCDO_beta_N"/>
</dbReference>
<evidence type="ECO:0000256" key="3">
    <source>
        <dbReference type="ARBA" id="ARBA00023002"/>
    </source>
</evidence>
<dbReference type="EC" id="1.13.11.3" evidence="6"/>
<feature type="domain" description="Intradiol ring-cleavage dioxygenases" evidence="5">
    <location>
        <begin position="81"/>
        <end position="109"/>
    </location>
</feature>
<gene>
    <name evidence="6" type="primary">pcaH</name>
    <name evidence="6" type="ORF">GIY23_19495</name>
</gene>
<sequence>MMSTSRLVLPSYERDDESHPSLLTPEYGSTPLRAPTKPMQHLPQNLSEVTGPVFGDGHVDELDHDLTRQHEGEPLGERIVVHGRVLDSDGKPVPHSLIEVWQANAAGRYRHAGDRHPAPLDDNFTGVGRCLTDSEGHYRFVTVKPGAYPWRNHDNAWRPAHIHFSLFGRAFTQRLVTQMYFPGDPLFSQDPIFQSVRDASARERMVSSFDLDNTVPEWALAYRFDIVLRGHGATPFED</sequence>
<reference evidence="7" key="1">
    <citation type="submission" date="2019-11" db="EMBL/GenBank/DDBJ databases">
        <title>The complete genome sequence of Saccharopolyspora sp. E2A.</title>
        <authorList>
            <person name="Zhang G."/>
        </authorList>
    </citation>
    <scope>NUCLEOTIDE SEQUENCE [LARGE SCALE GENOMIC DNA]</scope>
    <source>
        <strain evidence="7">E2A</strain>
    </source>
</reference>
<evidence type="ECO:0000256" key="4">
    <source>
        <dbReference type="SAM" id="MobiDB-lite"/>
    </source>
</evidence>
<dbReference type="InterPro" id="IPR050770">
    <property type="entry name" value="Intradiol_RC_Dioxygenase"/>
</dbReference>
<dbReference type="Proteomes" id="UP000371041">
    <property type="component" value="Chromosome"/>
</dbReference>
<dbReference type="Gene3D" id="2.60.130.10">
    <property type="entry name" value="Aromatic compound dioxygenase"/>
    <property type="match status" value="1"/>
</dbReference>
<dbReference type="GO" id="GO:0019619">
    <property type="term" value="P:3,4-dihydroxybenzoate catabolic process"/>
    <property type="evidence" value="ECO:0007669"/>
    <property type="project" value="InterPro"/>
</dbReference>
<keyword evidence="3 6" id="KW-0560">Oxidoreductase</keyword>
<accession>A0A5Q3QDV8</accession>
<feature type="region of interest" description="Disordered" evidence="4">
    <location>
        <begin position="1"/>
        <end position="28"/>
    </location>
</feature>
<dbReference type="NCBIfam" id="TIGR02422">
    <property type="entry name" value="protocat_beta"/>
    <property type="match status" value="1"/>
</dbReference>
<dbReference type="EMBL" id="CP045929">
    <property type="protein sequence ID" value="QGK71404.1"/>
    <property type="molecule type" value="Genomic_DNA"/>
</dbReference>
<protein>
    <submittedName>
        <fullName evidence="6">Protocatechuate 3,4-dioxygenase subunit beta</fullName>
        <ecNumber evidence="6">1.13.11.3</ecNumber>
    </submittedName>
</protein>
<dbReference type="GO" id="GO:0008199">
    <property type="term" value="F:ferric iron binding"/>
    <property type="evidence" value="ECO:0007669"/>
    <property type="project" value="InterPro"/>
</dbReference>
<dbReference type="AlphaFoldDB" id="A0A5Q3QDV8"/>
<evidence type="ECO:0000313" key="7">
    <source>
        <dbReference type="Proteomes" id="UP000371041"/>
    </source>
</evidence>
<dbReference type="RefSeq" id="WP_154077980.1">
    <property type="nucleotide sequence ID" value="NZ_CP045929.1"/>
</dbReference>
<evidence type="ECO:0000259" key="5">
    <source>
        <dbReference type="PROSITE" id="PS00083"/>
    </source>
</evidence>
<dbReference type="CDD" id="cd03464">
    <property type="entry name" value="3_4-PCD_beta"/>
    <property type="match status" value="1"/>
</dbReference>
<dbReference type="Pfam" id="PF00775">
    <property type="entry name" value="Dioxygenase_C"/>
    <property type="match status" value="1"/>
</dbReference>
<evidence type="ECO:0000256" key="1">
    <source>
        <dbReference type="ARBA" id="ARBA00007825"/>
    </source>
</evidence>
<evidence type="ECO:0000313" key="6">
    <source>
        <dbReference type="EMBL" id="QGK71404.1"/>
    </source>
</evidence>